<dbReference type="GO" id="GO:0004518">
    <property type="term" value="F:nuclease activity"/>
    <property type="evidence" value="ECO:0007669"/>
    <property type="project" value="UniProtKB-KW"/>
</dbReference>
<evidence type="ECO:0000256" key="4">
    <source>
        <dbReference type="ARBA" id="ARBA00022723"/>
    </source>
</evidence>
<evidence type="ECO:0000259" key="8">
    <source>
        <dbReference type="Pfam" id="PF01850"/>
    </source>
</evidence>
<reference evidence="9 10" key="1">
    <citation type="submission" date="2019-02" db="EMBL/GenBank/DDBJ databases">
        <title>Complete Genome Sequence and Methylome Analysis of Brevibacterium luteolum NEB1784.</title>
        <authorList>
            <person name="Fomenkov A."/>
            <person name="Roberts R.J."/>
        </authorList>
    </citation>
    <scope>NUCLEOTIDE SEQUENCE [LARGE SCALE GENOMIC DNA]</scope>
    <source>
        <strain evidence="9 10">NEB1784</strain>
    </source>
</reference>
<accession>A0A6G8KXC3</accession>
<dbReference type="InterPro" id="IPR050556">
    <property type="entry name" value="Type_II_TA_system_RNase"/>
</dbReference>
<dbReference type="PANTHER" id="PTHR33653">
    <property type="entry name" value="RIBONUCLEASE VAPC2"/>
    <property type="match status" value="1"/>
</dbReference>
<dbReference type="PANTHER" id="PTHR33653:SF1">
    <property type="entry name" value="RIBONUCLEASE VAPC2"/>
    <property type="match status" value="1"/>
</dbReference>
<keyword evidence="4" id="KW-0479">Metal-binding</keyword>
<dbReference type="RefSeq" id="WP_165883843.1">
    <property type="nucleotide sequence ID" value="NZ_CP035810.1"/>
</dbReference>
<keyword evidence="3" id="KW-0540">Nuclease</keyword>
<evidence type="ECO:0000256" key="5">
    <source>
        <dbReference type="ARBA" id="ARBA00022801"/>
    </source>
</evidence>
<keyword evidence="5" id="KW-0378">Hydrolase</keyword>
<comment type="cofactor">
    <cofactor evidence="1">
        <name>Mg(2+)</name>
        <dbReference type="ChEBI" id="CHEBI:18420"/>
    </cofactor>
</comment>
<feature type="domain" description="PIN" evidence="8">
    <location>
        <begin position="2"/>
        <end position="121"/>
    </location>
</feature>
<dbReference type="Proteomes" id="UP000501518">
    <property type="component" value="Chromosome"/>
</dbReference>
<dbReference type="InterPro" id="IPR002716">
    <property type="entry name" value="PIN_dom"/>
</dbReference>
<dbReference type="InterPro" id="IPR029060">
    <property type="entry name" value="PIN-like_dom_sf"/>
</dbReference>
<evidence type="ECO:0000313" key="10">
    <source>
        <dbReference type="Proteomes" id="UP000501518"/>
    </source>
</evidence>
<evidence type="ECO:0000256" key="1">
    <source>
        <dbReference type="ARBA" id="ARBA00001946"/>
    </source>
</evidence>
<dbReference type="GO" id="GO:0046872">
    <property type="term" value="F:metal ion binding"/>
    <property type="evidence" value="ECO:0007669"/>
    <property type="project" value="UniProtKB-KW"/>
</dbReference>
<dbReference type="Gene3D" id="3.40.50.1010">
    <property type="entry name" value="5'-nuclease"/>
    <property type="match status" value="1"/>
</dbReference>
<gene>
    <name evidence="9" type="ORF">EW640_09205</name>
</gene>
<proteinExistence type="inferred from homology"/>
<evidence type="ECO:0000256" key="3">
    <source>
        <dbReference type="ARBA" id="ARBA00022722"/>
    </source>
</evidence>
<dbReference type="Pfam" id="PF01850">
    <property type="entry name" value="PIN"/>
    <property type="match status" value="1"/>
</dbReference>
<keyword evidence="2" id="KW-1277">Toxin-antitoxin system</keyword>
<organism evidence="9 10">
    <name type="scientific">Brevibacterium luteolum</name>
    <dbReference type="NCBI Taxonomy" id="199591"/>
    <lineage>
        <taxon>Bacteria</taxon>
        <taxon>Bacillati</taxon>
        <taxon>Actinomycetota</taxon>
        <taxon>Actinomycetes</taxon>
        <taxon>Micrococcales</taxon>
        <taxon>Brevibacteriaceae</taxon>
        <taxon>Brevibacterium</taxon>
    </lineage>
</organism>
<evidence type="ECO:0000256" key="2">
    <source>
        <dbReference type="ARBA" id="ARBA00022649"/>
    </source>
</evidence>
<evidence type="ECO:0000256" key="7">
    <source>
        <dbReference type="ARBA" id="ARBA00038093"/>
    </source>
</evidence>
<dbReference type="AlphaFoldDB" id="A0A6G8KXC3"/>
<comment type="similarity">
    <text evidence="7">Belongs to the PINc/VapC protein family.</text>
</comment>
<sequence>MYVLDTNVISELRKSAVRRDPKVTEWIRSVNVGDLYISAITVFELELGIRQRERTDSAQGRLLRTWLHETVLHEFRYRILPFDCTAALRSAQLQVPTTRALADSFIAAIALQNHMIVATRNVADFLPLGVDVVNPFDGALSAD</sequence>
<dbReference type="KEGG" id="blut:EW640_09205"/>
<dbReference type="CDD" id="cd18746">
    <property type="entry name" value="PIN_VapC4-5_FitB-like"/>
    <property type="match status" value="1"/>
</dbReference>
<evidence type="ECO:0000256" key="6">
    <source>
        <dbReference type="ARBA" id="ARBA00022842"/>
    </source>
</evidence>
<dbReference type="GO" id="GO:0016787">
    <property type="term" value="F:hydrolase activity"/>
    <property type="evidence" value="ECO:0007669"/>
    <property type="project" value="UniProtKB-KW"/>
</dbReference>
<keyword evidence="6" id="KW-0460">Magnesium</keyword>
<dbReference type="SUPFAM" id="SSF88723">
    <property type="entry name" value="PIN domain-like"/>
    <property type="match status" value="1"/>
</dbReference>
<protein>
    <submittedName>
        <fullName evidence="9">Type II toxin-antitoxin system VapC family toxin</fullName>
    </submittedName>
</protein>
<name>A0A6G8KXC3_9MICO</name>
<evidence type="ECO:0000313" key="9">
    <source>
        <dbReference type="EMBL" id="QIN29439.1"/>
    </source>
</evidence>
<dbReference type="EMBL" id="CP035810">
    <property type="protein sequence ID" value="QIN29439.1"/>
    <property type="molecule type" value="Genomic_DNA"/>
</dbReference>